<proteinExistence type="predicted"/>
<dbReference type="PROSITE" id="PS00330">
    <property type="entry name" value="HEMOLYSIN_CALCIUM"/>
    <property type="match status" value="3"/>
</dbReference>
<evidence type="ECO:0000313" key="6">
    <source>
        <dbReference type="Proteomes" id="UP001597295"/>
    </source>
</evidence>
<dbReference type="PRINTS" id="PR00313">
    <property type="entry name" value="CABNDNGRPT"/>
</dbReference>
<feature type="region of interest" description="Disordered" evidence="3">
    <location>
        <begin position="302"/>
        <end position="346"/>
    </location>
</feature>
<dbReference type="PANTHER" id="PTHR38340">
    <property type="entry name" value="S-LAYER PROTEIN"/>
    <property type="match status" value="1"/>
</dbReference>
<comment type="subcellular location">
    <subcellularLocation>
        <location evidence="1">Secreted</location>
    </subcellularLocation>
</comment>
<evidence type="ECO:0000256" key="1">
    <source>
        <dbReference type="ARBA" id="ARBA00004613"/>
    </source>
</evidence>
<dbReference type="Pfam" id="PF00353">
    <property type="entry name" value="HemolysinCabind"/>
    <property type="match status" value="11"/>
</dbReference>
<sequence length="1278" mass="127896">MDGGNGLSLLAQASSAQAIGRIDTLSGSGTITRVDGSVVPADKGAAVYQGDVVETAKGGRVGIVFVDSTTFALGESGQMRMDELVYNPQTKAGNLGLSMLKGAFVLVTGEIAPSSTDAMTIRTPVGTIGIRGTKVGGAVDAENGLILSLLPDPVGRPAAVVVSNAAGTQFITETNTGLQISSYDTAPTSPQPLNSLPPALNDVLAQVLAFIDGIVGDQIIQAIQQVAEAQSLDREAAVRDVTVRADDAQTQAQQGTAVDGSTKIVLTDFETKLSELLDQQGGLPSVTPFYVAPIPTSHLAPVENKTPQFSPTITPVVVKPEPEPQPEPEPEPPNETVPPATPTLTGSHLVGSDLAELLIGTSGDDLIYGNGGNDTILAISGYDSLYGGAGDDIIQAVQPAYVYDSKASAIPTPSKSLSIDGGAGYDIATIKLLADVDLSGGNEAGPTGRLDAHISNIEKLYVDISALDTGTLYLSDSIAGASKLGQINLIGSKVAHVEINAWGDHEGININAAALGGSNEIVGSYFSDTIIAGAGNDTIRADDGWNEGESEGDSLNGGAGNDVISGSTGHDTIQGGTGNDTIYGNGGSDILNGGAGDDVIYLSEDSGNAVVSGGAGNDRIEVSWESGEGSPLSNNAIHGGAGVDTLALQNGNGYEGYIGPGFDVTGIDVLEIGPKGSGAADFAFDFTGTNFASADQNGDGKTGDLRIAVKGDLGYLHVDGTTGGEGSIIDAHNYDVEQLKLTAGSGNDTLILSGVGTGGATITGGAGDDVLLLGANAANAVISGGSGNDTLIVDGGMTLTGTHLGTEAGSADVVRVVMNDQAISSFGLGSSSTGIDRLEVYVNVDNVGSASVLIQNGVVASGATLTIQGYGHDGLVDFYQEGASAGMGGVKSSISDLTDISAGVSINALGNAGNISVAGGFAGNDMIIGGMGNDTIYAGNGNDIVSGGGGIDSLYGGLGDDSLVLALGGGRLDGGAGNDTLIAGSSGMVGNVSIYGGDGNDSITGGSHAVLIEGGSGNDTISLRSSAVVYAGDGNDTVTASSAGAPNIDLGDGDDYLAISSGVTAFTVTGGTGNDTINVSSLSSAPGLIYAGEGNDSVRAGLGNDTIYTGSGNDLVSGNDGNDKIYVQGTGTIFGGEGNDTINFSDATSGGSIMISGGNGADSFEGSTTANVTFRYFEPMEGTDVFAPGAFNAATMQIEVSELDFPGYGTVIELSGTAWNDALMADGSGALVLFTNTTTNTKQLYADYNGNGGGYSYLVVDFGTNAVTKDDIQFTDYS</sequence>
<dbReference type="InterPro" id="IPR050557">
    <property type="entry name" value="RTX_toxin/Mannuronan_C5-epim"/>
</dbReference>
<dbReference type="Gene3D" id="2.160.20.160">
    <property type="match status" value="1"/>
</dbReference>
<dbReference type="Pfam" id="PF04773">
    <property type="entry name" value="FecR"/>
    <property type="match status" value="1"/>
</dbReference>
<evidence type="ECO:0000256" key="3">
    <source>
        <dbReference type="SAM" id="MobiDB-lite"/>
    </source>
</evidence>
<organism evidence="5 6">
    <name type="scientific">Lacibacterium aquatile</name>
    <dbReference type="NCBI Taxonomy" id="1168082"/>
    <lineage>
        <taxon>Bacteria</taxon>
        <taxon>Pseudomonadati</taxon>
        <taxon>Pseudomonadota</taxon>
        <taxon>Alphaproteobacteria</taxon>
        <taxon>Rhodospirillales</taxon>
        <taxon>Rhodospirillaceae</taxon>
    </lineage>
</organism>
<dbReference type="InterPro" id="IPR001343">
    <property type="entry name" value="Hemolysn_Ca-bd"/>
</dbReference>
<keyword evidence="6" id="KW-1185">Reference proteome</keyword>
<dbReference type="EMBL" id="JBHUIP010000006">
    <property type="protein sequence ID" value="MFD2262930.1"/>
    <property type="molecule type" value="Genomic_DNA"/>
</dbReference>
<evidence type="ECO:0000259" key="4">
    <source>
        <dbReference type="Pfam" id="PF04773"/>
    </source>
</evidence>
<feature type="domain" description="FecR protein" evidence="4">
    <location>
        <begin position="51"/>
        <end position="142"/>
    </location>
</feature>
<dbReference type="Proteomes" id="UP001597295">
    <property type="component" value="Unassembled WGS sequence"/>
</dbReference>
<feature type="region of interest" description="Disordered" evidence="3">
    <location>
        <begin position="543"/>
        <end position="579"/>
    </location>
</feature>
<reference evidence="6" key="1">
    <citation type="journal article" date="2019" name="Int. J. Syst. Evol. Microbiol.">
        <title>The Global Catalogue of Microorganisms (GCM) 10K type strain sequencing project: providing services to taxonomists for standard genome sequencing and annotation.</title>
        <authorList>
            <consortium name="The Broad Institute Genomics Platform"/>
            <consortium name="The Broad Institute Genome Sequencing Center for Infectious Disease"/>
            <person name="Wu L."/>
            <person name="Ma J."/>
        </authorList>
    </citation>
    <scope>NUCLEOTIDE SEQUENCE [LARGE SCALE GENOMIC DNA]</scope>
    <source>
        <strain evidence="6">CGMCC 1.19062</strain>
    </source>
</reference>
<accession>A0ABW5DUK1</accession>
<dbReference type="PANTHER" id="PTHR38340:SF1">
    <property type="entry name" value="S-LAYER PROTEIN"/>
    <property type="match status" value="1"/>
</dbReference>
<keyword evidence="2" id="KW-0964">Secreted</keyword>
<dbReference type="InterPro" id="IPR018511">
    <property type="entry name" value="Hemolysin-typ_Ca-bd_CS"/>
</dbReference>
<name>A0ABW5DUK1_9PROT</name>
<gene>
    <name evidence="5" type="ORF">ACFSM5_08530</name>
</gene>
<dbReference type="InterPro" id="IPR011049">
    <property type="entry name" value="Serralysin-like_metalloprot_C"/>
</dbReference>
<evidence type="ECO:0000256" key="2">
    <source>
        <dbReference type="ARBA" id="ARBA00022525"/>
    </source>
</evidence>
<protein>
    <submittedName>
        <fullName evidence="5">FecR domain-containing protein</fullName>
    </submittedName>
</protein>
<dbReference type="InterPro" id="IPR006860">
    <property type="entry name" value="FecR"/>
</dbReference>
<dbReference type="SUPFAM" id="SSF51120">
    <property type="entry name" value="beta-Roll"/>
    <property type="match status" value="4"/>
</dbReference>
<dbReference type="RefSeq" id="WP_379875899.1">
    <property type="nucleotide sequence ID" value="NZ_JBHUIP010000006.1"/>
</dbReference>
<dbReference type="Gene3D" id="2.150.10.10">
    <property type="entry name" value="Serralysin-like metalloprotease, C-terminal"/>
    <property type="match status" value="3"/>
</dbReference>
<comment type="caution">
    <text evidence="5">The sequence shown here is derived from an EMBL/GenBank/DDBJ whole genome shotgun (WGS) entry which is preliminary data.</text>
</comment>
<evidence type="ECO:0000313" key="5">
    <source>
        <dbReference type="EMBL" id="MFD2262930.1"/>
    </source>
</evidence>